<feature type="compositionally biased region" description="Polar residues" evidence="1">
    <location>
        <begin position="202"/>
        <end position="216"/>
    </location>
</feature>
<name>A0A6J7PMY2_9ZZZZ</name>
<protein>
    <submittedName>
        <fullName evidence="2">Unannotated protein</fullName>
    </submittedName>
</protein>
<evidence type="ECO:0000256" key="1">
    <source>
        <dbReference type="SAM" id="MobiDB-lite"/>
    </source>
</evidence>
<accession>A0A6J7PMY2</accession>
<evidence type="ECO:0000313" key="2">
    <source>
        <dbReference type="EMBL" id="CAB5006331.1"/>
    </source>
</evidence>
<dbReference type="AlphaFoldDB" id="A0A6J7PMY2"/>
<feature type="region of interest" description="Disordered" evidence="1">
    <location>
        <begin position="56"/>
        <end position="93"/>
    </location>
</feature>
<gene>
    <name evidence="2" type="ORF">UFOPK3931_02548</name>
</gene>
<reference evidence="2" key="1">
    <citation type="submission" date="2020-05" db="EMBL/GenBank/DDBJ databases">
        <authorList>
            <person name="Chiriac C."/>
            <person name="Salcher M."/>
            <person name="Ghai R."/>
            <person name="Kavagutti S V."/>
        </authorList>
    </citation>
    <scope>NUCLEOTIDE SEQUENCE</scope>
</reference>
<proteinExistence type="predicted"/>
<feature type="region of interest" description="Disordered" evidence="1">
    <location>
        <begin position="202"/>
        <end position="229"/>
    </location>
</feature>
<organism evidence="2">
    <name type="scientific">freshwater metagenome</name>
    <dbReference type="NCBI Taxonomy" id="449393"/>
    <lineage>
        <taxon>unclassified sequences</taxon>
        <taxon>metagenomes</taxon>
        <taxon>ecological metagenomes</taxon>
    </lineage>
</organism>
<sequence length="229" mass="23383">MSTRWATNIGISVPSSDGYWICVTLSCGNSVASGTAPHDRTPSAAVKRCTSIGAPNVPRARNALPSAASSATTLATPRSRRSPPGQRSTTSIPTWLATTNSSSAQLMCAPSTTSGRSATTVVHVVGSVNAARITRPFGASSVVTPTSSSPTTRNDVCACCPATTTVHSPDATSNMWTSMRVQPAITCTSTYRPSSLMLTSGQLSGVGRRSNTTGSTAAGAPSMGAVSEW</sequence>
<feature type="compositionally biased region" description="Low complexity" evidence="1">
    <location>
        <begin position="63"/>
        <end position="91"/>
    </location>
</feature>
<dbReference type="EMBL" id="CAFBOL010000091">
    <property type="protein sequence ID" value="CAB5006331.1"/>
    <property type="molecule type" value="Genomic_DNA"/>
</dbReference>